<evidence type="ECO:0000256" key="5">
    <source>
        <dbReference type="ARBA" id="ARBA00022729"/>
    </source>
</evidence>
<evidence type="ECO:0000256" key="6">
    <source>
        <dbReference type="ARBA" id="ARBA00023001"/>
    </source>
</evidence>
<keyword evidence="10" id="KW-1015">Disulfide bond</keyword>
<dbReference type="Pfam" id="PF03443">
    <property type="entry name" value="AA9"/>
    <property type="match status" value="1"/>
</dbReference>
<comment type="cofactor">
    <cofactor evidence="1">
        <name>Cu(2+)</name>
        <dbReference type="ChEBI" id="CHEBI:29036"/>
    </cofactor>
</comment>
<feature type="domain" description="Auxiliary Activity family 9 catalytic" evidence="16">
    <location>
        <begin position="10"/>
        <end position="212"/>
    </location>
</feature>
<evidence type="ECO:0000256" key="2">
    <source>
        <dbReference type="ARBA" id="ARBA00004613"/>
    </source>
</evidence>
<dbReference type="InterPro" id="IPR049892">
    <property type="entry name" value="AA9"/>
</dbReference>
<proteinExistence type="inferred from homology"/>
<evidence type="ECO:0000256" key="14">
    <source>
        <dbReference type="ARBA" id="ARBA00045077"/>
    </source>
</evidence>
<dbReference type="GO" id="GO:0030245">
    <property type="term" value="P:cellulose catabolic process"/>
    <property type="evidence" value="ECO:0007669"/>
    <property type="project" value="UniProtKB-KW"/>
</dbReference>
<dbReference type="EC" id="1.14.99.56" evidence="15"/>
<evidence type="ECO:0000259" key="16">
    <source>
        <dbReference type="Pfam" id="PF03443"/>
    </source>
</evidence>
<keyword evidence="11" id="KW-0119">Carbohydrate metabolism</keyword>
<reference evidence="18" key="3">
    <citation type="submission" date="2025-08" db="UniProtKB">
        <authorList>
            <consortium name="RefSeq"/>
        </authorList>
    </citation>
    <scope>IDENTIFICATION</scope>
    <source>
        <strain evidence="18">NI907</strain>
    </source>
</reference>
<accession>A0A6P8BBB2</accession>
<dbReference type="PANTHER" id="PTHR33353">
    <property type="entry name" value="PUTATIVE (AFU_ORTHOLOGUE AFUA_1G12560)-RELATED"/>
    <property type="match status" value="1"/>
</dbReference>
<keyword evidence="5" id="KW-0732">Signal</keyword>
<protein>
    <recommendedName>
        <fullName evidence="15">lytic cellulose monooxygenase (C4-dehydrogenating)</fullName>
        <ecNumber evidence="15">1.14.99.56</ecNumber>
    </recommendedName>
</protein>
<organism evidence="17 18">
    <name type="scientific">Pyricularia grisea</name>
    <name type="common">Crabgrass-specific blast fungus</name>
    <name type="synonym">Magnaporthe grisea</name>
    <dbReference type="NCBI Taxonomy" id="148305"/>
    <lineage>
        <taxon>Eukaryota</taxon>
        <taxon>Fungi</taxon>
        <taxon>Dikarya</taxon>
        <taxon>Ascomycota</taxon>
        <taxon>Pezizomycotina</taxon>
        <taxon>Sordariomycetes</taxon>
        <taxon>Sordariomycetidae</taxon>
        <taxon>Magnaporthales</taxon>
        <taxon>Pyriculariaceae</taxon>
        <taxon>Pyricularia</taxon>
    </lineage>
</organism>
<dbReference type="PANTHER" id="PTHR33353:SF10">
    <property type="entry name" value="ENDO-BETA-1,4-GLUCANASE D"/>
    <property type="match status" value="1"/>
</dbReference>
<evidence type="ECO:0000256" key="4">
    <source>
        <dbReference type="ARBA" id="ARBA00022723"/>
    </source>
</evidence>
<comment type="similarity">
    <text evidence="13">Belongs to the polysaccharide monooxygenase AA9 family.</text>
</comment>
<keyword evidence="4" id="KW-0479">Metal-binding</keyword>
<evidence type="ECO:0000256" key="12">
    <source>
        <dbReference type="ARBA" id="ARBA00023326"/>
    </source>
</evidence>
<keyword evidence="8" id="KW-0186">Copper</keyword>
<evidence type="ECO:0000256" key="9">
    <source>
        <dbReference type="ARBA" id="ARBA00023033"/>
    </source>
</evidence>
<name>A0A6P8BBB2_PYRGI</name>
<evidence type="ECO:0000256" key="8">
    <source>
        <dbReference type="ARBA" id="ARBA00023008"/>
    </source>
</evidence>
<dbReference type="KEGG" id="pgri:PgNI_03515"/>
<dbReference type="GO" id="GO:0005576">
    <property type="term" value="C:extracellular region"/>
    <property type="evidence" value="ECO:0007669"/>
    <property type="project" value="UniProtKB-SubCell"/>
</dbReference>
<evidence type="ECO:0000256" key="3">
    <source>
        <dbReference type="ARBA" id="ARBA00022525"/>
    </source>
</evidence>
<keyword evidence="6" id="KW-0136">Cellulose degradation</keyword>
<evidence type="ECO:0000256" key="10">
    <source>
        <dbReference type="ARBA" id="ARBA00023157"/>
    </source>
</evidence>
<keyword evidence="9" id="KW-0503">Monooxygenase</keyword>
<gene>
    <name evidence="18" type="ORF">PgNI_03515</name>
</gene>
<keyword evidence="17" id="KW-1185">Reference proteome</keyword>
<evidence type="ECO:0000256" key="1">
    <source>
        <dbReference type="ARBA" id="ARBA00001973"/>
    </source>
</evidence>
<evidence type="ECO:0000313" key="18">
    <source>
        <dbReference type="RefSeq" id="XP_030984344.1"/>
    </source>
</evidence>
<dbReference type="GO" id="GO:0004497">
    <property type="term" value="F:monooxygenase activity"/>
    <property type="evidence" value="ECO:0007669"/>
    <property type="project" value="UniProtKB-KW"/>
</dbReference>
<comment type="catalytic activity">
    <reaction evidence="14">
        <text>[(1-&gt;4)-beta-D-glucosyl]n+m + reduced acceptor + O2 = 4-dehydro-beta-D-glucosyl-[(1-&gt;4)-beta-D-glucosyl]n-1 + [(1-&gt;4)-beta-D-glucosyl]m + acceptor + H2O.</text>
        <dbReference type="EC" id="1.14.99.56"/>
    </reaction>
</comment>
<evidence type="ECO:0000256" key="13">
    <source>
        <dbReference type="ARBA" id="ARBA00044502"/>
    </source>
</evidence>
<keyword evidence="12" id="KW-0624">Polysaccharide degradation</keyword>
<reference evidence="18" key="2">
    <citation type="submission" date="2019-10" db="EMBL/GenBank/DDBJ databases">
        <authorList>
            <consortium name="NCBI Genome Project"/>
        </authorList>
    </citation>
    <scope>NUCLEOTIDE SEQUENCE</scope>
    <source>
        <strain evidence="18">NI907</strain>
    </source>
</reference>
<dbReference type="RefSeq" id="XP_030984344.1">
    <property type="nucleotide sequence ID" value="XM_031123569.1"/>
</dbReference>
<dbReference type="CDD" id="cd21175">
    <property type="entry name" value="LPMO_AA9"/>
    <property type="match status" value="1"/>
</dbReference>
<evidence type="ECO:0000256" key="7">
    <source>
        <dbReference type="ARBA" id="ARBA00023002"/>
    </source>
</evidence>
<dbReference type="InterPro" id="IPR005103">
    <property type="entry name" value="AA9_LPMO"/>
</dbReference>
<comment type="subcellular location">
    <subcellularLocation>
        <location evidence="2">Secreted</location>
    </subcellularLocation>
</comment>
<dbReference type="Gene3D" id="2.70.50.70">
    <property type="match status" value="1"/>
</dbReference>
<evidence type="ECO:0000313" key="17">
    <source>
        <dbReference type="Proteomes" id="UP000515153"/>
    </source>
</evidence>
<reference evidence="18" key="1">
    <citation type="journal article" date="2019" name="Mol. Biol. Evol.">
        <title>Blast fungal genomes show frequent chromosomal changes, gene gains and losses, and effector gene turnover.</title>
        <authorList>
            <person name="Gomez Luciano L.B."/>
            <person name="Jason Tsai I."/>
            <person name="Chuma I."/>
            <person name="Tosa Y."/>
            <person name="Chen Y.H."/>
            <person name="Li J.Y."/>
            <person name="Li M.Y."/>
            <person name="Jade Lu M.Y."/>
            <person name="Nakayashiki H."/>
            <person name="Li W.H."/>
        </authorList>
    </citation>
    <scope>NUCLEOTIDE SEQUENCE</scope>
    <source>
        <strain evidence="18">NI907</strain>
    </source>
</reference>
<dbReference type="Proteomes" id="UP000515153">
    <property type="component" value="Unplaced"/>
</dbReference>
<keyword evidence="7" id="KW-0560">Oxidoreductase</keyword>
<evidence type="ECO:0000256" key="15">
    <source>
        <dbReference type="ARBA" id="ARBA00047174"/>
    </source>
</evidence>
<keyword evidence="3" id="KW-0964">Secreted</keyword>
<dbReference type="GeneID" id="41958479"/>
<dbReference type="GO" id="GO:0046872">
    <property type="term" value="F:metal ion binding"/>
    <property type="evidence" value="ECO:0007669"/>
    <property type="project" value="UniProtKB-KW"/>
</dbReference>
<sequence length="222" mass="23512">MFLPFHTDTFPSIKVGSESTSDWQAVRQTTNYQSNGPVTDVQSSQMTCYELNPGRAAPLTVNVTAGSTVAYTAKTSISHPGPLSAWLGFVSQGKTAASWDGSGARWLKIYQDKPSVGNNGLIWPSQDKTTVNIPIPKCIPSGEYLLRIEHIALHSASTVGGAQLYISCAQLTVAGGTGTSAPSTGMVSIPGVYNARDPGLLVNIYYPVPTNYKAPGPDPFTC</sequence>
<evidence type="ECO:0000256" key="11">
    <source>
        <dbReference type="ARBA" id="ARBA00023277"/>
    </source>
</evidence>
<dbReference type="AlphaFoldDB" id="A0A6P8BBB2"/>